<reference evidence="6 7" key="1">
    <citation type="journal article" date="2016" name="Nat. Commun.">
        <title>Extremotolerant tardigrade genome and improved radiotolerance of human cultured cells by tardigrade-unique protein.</title>
        <authorList>
            <person name="Hashimoto T."/>
            <person name="Horikawa D.D."/>
            <person name="Saito Y."/>
            <person name="Kuwahara H."/>
            <person name="Kozuka-Hata H."/>
            <person name="Shin-I T."/>
            <person name="Minakuchi Y."/>
            <person name="Ohishi K."/>
            <person name="Motoyama A."/>
            <person name="Aizu T."/>
            <person name="Enomoto A."/>
            <person name="Kondo K."/>
            <person name="Tanaka S."/>
            <person name="Hara Y."/>
            <person name="Koshikawa S."/>
            <person name="Sagara H."/>
            <person name="Miura T."/>
            <person name="Yokobori S."/>
            <person name="Miyagawa K."/>
            <person name="Suzuki Y."/>
            <person name="Kubo T."/>
            <person name="Oyama M."/>
            <person name="Kohara Y."/>
            <person name="Fujiyama A."/>
            <person name="Arakawa K."/>
            <person name="Katayama T."/>
            <person name="Toyoda A."/>
            <person name="Kunieda T."/>
        </authorList>
    </citation>
    <scope>NUCLEOTIDE SEQUENCE [LARGE SCALE GENOMIC DNA]</scope>
    <source>
        <strain evidence="6 7">YOKOZUNA-1</strain>
    </source>
</reference>
<evidence type="ECO:0000313" key="6">
    <source>
        <dbReference type="EMBL" id="GAV08885.1"/>
    </source>
</evidence>
<keyword evidence="3 5" id="KW-1133">Transmembrane helix</keyword>
<feature type="transmembrane region" description="Helical" evidence="5">
    <location>
        <begin position="167"/>
        <end position="185"/>
    </location>
</feature>
<keyword evidence="4 5" id="KW-0472">Membrane</keyword>
<dbReference type="PANTHER" id="PTHR15371:SF0">
    <property type="entry name" value="SD19278P"/>
    <property type="match status" value="1"/>
</dbReference>
<evidence type="ECO:0000256" key="3">
    <source>
        <dbReference type="ARBA" id="ARBA00022989"/>
    </source>
</evidence>
<proteinExistence type="predicted"/>
<keyword evidence="7" id="KW-1185">Reference proteome</keyword>
<dbReference type="GO" id="GO:0005744">
    <property type="term" value="C:TIM23 mitochondrial import inner membrane translocase complex"/>
    <property type="evidence" value="ECO:0007669"/>
    <property type="project" value="TreeGrafter"/>
</dbReference>
<keyword evidence="2 5" id="KW-0812">Transmembrane</keyword>
<protein>
    <recommendedName>
        <fullName evidence="8">Mitochondrial import inner membrane translocase subunit TIM23</fullName>
    </recommendedName>
</protein>
<accession>A0A1D1W623</accession>
<evidence type="ECO:0008006" key="8">
    <source>
        <dbReference type="Google" id="ProtNLM"/>
    </source>
</evidence>
<gene>
    <name evidence="6" type="primary">RvY_18511-1</name>
    <name evidence="6" type="synonym">RvY_18511.1</name>
    <name evidence="6" type="ORF">RvY_18511</name>
</gene>
<dbReference type="EMBL" id="BDGG01000019">
    <property type="protein sequence ID" value="GAV08885.1"/>
    <property type="molecule type" value="Genomic_DNA"/>
</dbReference>
<evidence type="ECO:0000256" key="5">
    <source>
        <dbReference type="SAM" id="Phobius"/>
    </source>
</evidence>
<dbReference type="OrthoDB" id="159299at2759"/>
<dbReference type="PANTHER" id="PTHR15371">
    <property type="entry name" value="TIM23"/>
    <property type="match status" value="1"/>
</dbReference>
<dbReference type="Pfam" id="PF02466">
    <property type="entry name" value="Tim17"/>
    <property type="match status" value="1"/>
</dbReference>
<evidence type="ECO:0000256" key="1">
    <source>
        <dbReference type="ARBA" id="ARBA00004141"/>
    </source>
</evidence>
<dbReference type="Proteomes" id="UP000186922">
    <property type="component" value="Unassembled WGS sequence"/>
</dbReference>
<evidence type="ECO:0000256" key="2">
    <source>
        <dbReference type="ARBA" id="ARBA00022692"/>
    </source>
</evidence>
<comment type="subcellular location">
    <subcellularLocation>
        <location evidence="1">Membrane</location>
        <topology evidence="1">Multi-pass membrane protein</topology>
    </subcellularLocation>
</comment>
<feature type="transmembrane region" description="Helical" evidence="5">
    <location>
        <begin position="117"/>
        <end position="136"/>
    </location>
</feature>
<dbReference type="GO" id="GO:0008320">
    <property type="term" value="F:protein transmembrane transporter activity"/>
    <property type="evidence" value="ECO:0007669"/>
    <property type="project" value="TreeGrafter"/>
</dbReference>
<evidence type="ECO:0000256" key="4">
    <source>
        <dbReference type="ARBA" id="ARBA00023136"/>
    </source>
</evidence>
<evidence type="ECO:0000313" key="7">
    <source>
        <dbReference type="Proteomes" id="UP000186922"/>
    </source>
</evidence>
<name>A0A1D1W623_RAMVA</name>
<dbReference type="STRING" id="947166.A0A1D1W623"/>
<dbReference type="GO" id="GO:0030150">
    <property type="term" value="P:protein import into mitochondrial matrix"/>
    <property type="evidence" value="ECO:0007669"/>
    <property type="project" value="TreeGrafter"/>
</dbReference>
<dbReference type="AlphaFoldDB" id="A0A1D1W623"/>
<organism evidence="6 7">
    <name type="scientific">Ramazzottius varieornatus</name>
    <name type="common">Water bear</name>
    <name type="synonym">Tardigrade</name>
    <dbReference type="NCBI Taxonomy" id="947166"/>
    <lineage>
        <taxon>Eukaryota</taxon>
        <taxon>Metazoa</taxon>
        <taxon>Ecdysozoa</taxon>
        <taxon>Tardigrada</taxon>
        <taxon>Eutardigrada</taxon>
        <taxon>Parachela</taxon>
        <taxon>Hypsibioidea</taxon>
        <taxon>Ramazzottiidae</taxon>
        <taxon>Ramazzottius</taxon>
    </lineage>
</organism>
<dbReference type="InterPro" id="IPR045238">
    <property type="entry name" value="Tim23-like"/>
</dbReference>
<comment type="caution">
    <text evidence="6">The sequence shown here is derived from an EMBL/GenBank/DDBJ whole genome shotgun (WGS) entry which is preliminary data.</text>
</comment>
<sequence length="200" mass="20796">MDYDRQGFSNLFPSGTENTYGLPVFPGAIPALSSPYLNIDPSALQEAPQYIFPEGASKQRGRFELAFSQIGGSVMLGALVGGTTGMYSGLRDTSIAGLTGSARRTQLLNYVSKRGATYANGIGVIAVMYSTFGVILSKLRGVDDELNTLAAGTATGLLYKSTSGLRASGLGGTAGLAISAAYCLLTSGERVKQMMGTSSY</sequence>